<name>A0AC61MTC5_9FIRM</name>
<gene>
    <name evidence="1" type="ORF">JFY71_09640</name>
</gene>
<keyword evidence="2" id="KW-1185">Reference proteome</keyword>
<proteinExistence type="predicted"/>
<evidence type="ECO:0000313" key="1">
    <source>
        <dbReference type="EMBL" id="QQK07548.1"/>
    </source>
</evidence>
<dbReference type="Proteomes" id="UP000595814">
    <property type="component" value="Chromosome"/>
</dbReference>
<reference evidence="1 2" key="1">
    <citation type="journal article" date="2022" name="Int. J. Syst. Evol. Microbiol.">
        <title>Miniphocaeibacter halophilus sp. nov., an ammonium-tolerant acetate-producing bacterium isolated from a biogas system.</title>
        <authorList>
            <person name="Schnurer A."/>
            <person name="Singh A."/>
            <person name="Bi S."/>
            <person name="Qiao W."/>
            <person name="Westerholm M."/>
        </authorList>
    </citation>
    <scope>NUCLEOTIDE SEQUENCE [LARGE SCALE GENOMIC DNA]</scope>
    <source>
        <strain evidence="1 2">AMB_01</strain>
    </source>
</reference>
<protein>
    <submittedName>
        <fullName evidence="1">Asp23/Gls24 family envelope stress response protein</fullName>
    </submittedName>
</protein>
<dbReference type="EMBL" id="CP066744">
    <property type="protein sequence ID" value="QQK07548.1"/>
    <property type="molecule type" value="Genomic_DNA"/>
</dbReference>
<evidence type="ECO:0000313" key="2">
    <source>
        <dbReference type="Proteomes" id="UP000595814"/>
    </source>
</evidence>
<organism evidence="1 2">
    <name type="scientific">Miniphocaeibacter halophilus</name>
    <dbReference type="NCBI Taxonomy" id="2931922"/>
    <lineage>
        <taxon>Bacteria</taxon>
        <taxon>Bacillati</taxon>
        <taxon>Bacillota</taxon>
        <taxon>Tissierellia</taxon>
        <taxon>Tissierellales</taxon>
        <taxon>Peptoniphilaceae</taxon>
        <taxon>Miniphocaeibacter</taxon>
    </lineage>
</organism>
<accession>A0AC61MTC5</accession>
<sequence>MLNKNKFKNGSVKISNDIVNKIAGTSALEVEGVSALIGTMGEKITNPKKGVMKATEVEIGRDYVIVSINLVLDSESKIPETTKSVQNKVKSDIENMTGLSVSQVNINVVGIDYN</sequence>